<organism evidence="2 3">
    <name type="scientific">Variovorax defluvii</name>
    <dbReference type="NCBI Taxonomy" id="913761"/>
    <lineage>
        <taxon>Bacteria</taxon>
        <taxon>Pseudomonadati</taxon>
        <taxon>Pseudomonadota</taxon>
        <taxon>Betaproteobacteria</taxon>
        <taxon>Burkholderiales</taxon>
        <taxon>Comamonadaceae</taxon>
        <taxon>Variovorax</taxon>
    </lineage>
</organism>
<gene>
    <name evidence="2" type="ORF">GCM10023165_45660</name>
</gene>
<accession>A0ABP8IAC3</accession>
<evidence type="ECO:0000313" key="2">
    <source>
        <dbReference type="EMBL" id="GAA4354434.1"/>
    </source>
</evidence>
<comment type="caution">
    <text evidence="2">The sequence shown here is derived from an EMBL/GenBank/DDBJ whole genome shotgun (WGS) entry which is preliminary data.</text>
</comment>
<reference evidence="3" key="1">
    <citation type="journal article" date="2019" name="Int. J. Syst. Evol. Microbiol.">
        <title>The Global Catalogue of Microorganisms (GCM) 10K type strain sequencing project: providing services to taxonomists for standard genome sequencing and annotation.</title>
        <authorList>
            <consortium name="The Broad Institute Genomics Platform"/>
            <consortium name="The Broad Institute Genome Sequencing Center for Infectious Disease"/>
            <person name="Wu L."/>
            <person name="Ma J."/>
        </authorList>
    </citation>
    <scope>NUCLEOTIDE SEQUENCE [LARGE SCALE GENOMIC DNA]</scope>
    <source>
        <strain evidence="3">JCM 17804</strain>
    </source>
</reference>
<protein>
    <submittedName>
        <fullName evidence="2">TIGR02270 family protein</fullName>
    </submittedName>
</protein>
<dbReference type="InterPro" id="IPR011959">
    <property type="entry name" value="CHP02270"/>
</dbReference>
<dbReference type="RefSeq" id="WP_345540849.1">
    <property type="nucleotide sequence ID" value="NZ_BAABGJ010000080.1"/>
</dbReference>
<evidence type="ECO:0000313" key="3">
    <source>
        <dbReference type="Proteomes" id="UP001500975"/>
    </source>
</evidence>
<proteinExistence type="predicted"/>
<sequence length="417" mass="44715">MDTGSLVHVVEEHADEASFLWLQRGSAVHAPHYTPSQFADLDERLAAHIDGLRVAGDVGWQCAAAALDNEGAEDFFPAAVLAAEAPDGRFDALVERAADAPDAVPGVASALGWVAPEYLRGRVKAMVDDAAPLRQKLGIAACALHRKDPGPVLGRLLDGAVDSVRIRALRAAGELGRTDLAAQVQAAAVEPKPELRFWAAWSAVLLGDRFQAIEALEAVALKPGPRQLRALQLALQAVEPAAAHALLVALSSVPDAARLRIMGAGFAGDARYVPWLIEQMAQPALARIAAEAFVSITGADFNLEQMEVPPPDGFEDGPTEDPDDESVELPEDLALPWPDVQKVRGWWDRHVARFSNGTRCFLGQPVTEAHCLAVLREGFQRQRVAAALHLALLRPGSVLFPTSAPAWRQQRRLGEPG</sequence>
<feature type="region of interest" description="Disordered" evidence="1">
    <location>
        <begin position="306"/>
        <end position="327"/>
    </location>
</feature>
<dbReference type="EMBL" id="BAABGJ010000080">
    <property type="protein sequence ID" value="GAA4354434.1"/>
    <property type="molecule type" value="Genomic_DNA"/>
</dbReference>
<evidence type="ECO:0000256" key="1">
    <source>
        <dbReference type="SAM" id="MobiDB-lite"/>
    </source>
</evidence>
<dbReference type="NCBIfam" id="TIGR02270">
    <property type="entry name" value="TIGR02270 family protein"/>
    <property type="match status" value="1"/>
</dbReference>
<feature type="compositionally biased region" description="Acidic residues" evidence="1">
    <location>
        <begin position="313"/>
        <end position="327"/>
    </location>
</feature>
<dbReference type="Proteomes" id="UP001500975">
    <property type="component" value="Unassembled WGS sequence"/>
</dbReference>
<name>A0ABP8IAC3_9BURK</name>
<keyword evidence="3" id="KW-1185">Reference proteome</keyword>